<gene>
    <name evidence="4" type="ORF">C7H52_07275</name>
</gene>
<evidence type="ECO:0000259" key="2">
    <source>
        <dbReference type="Pfam" id="PF00535"/>
    </source>
</evidence>
<keyword evidence="5" id="KW-1185">Reference proteome</keyword>
<dbReference type="GO" id="GO:0016758">
    <property type="term" value="F:hexosyltransferase activity"/>
    <property type="evidence" value="ECO:0007669"/>
    <property type="project" value="UniProtKB-ARBA"/>
</dbReference>
<evidence type="ECO:0000313" key="5">
    <source>
        <dbReference type="Proteomes" id="UP000238426"/>
    </source>
</evidence>
<dbReference type="EMBL" id="PXOQ01000009">
    <property type="protein sequence ID" value="PSG88099.1"/>
    <property type="molecule type" value="Genomic_DNA"/>
</dbReference>
<dbReference type="Gene3D" id="3.90.550.10">
    <property type="entry name" value="Spore Coat Polysaccharide Biosynthesis Protein SpsA, Chain A"/>
    <property type="match status" value="1"/>
</dbReference>
<dbReference type="OrthoDB" id="9813550at2"/>
<dbReference type="Proteomes" id="UP000238426">
    <property type="component" value="Unassembled WGS sequence"/>
</dbReference>
<dbReference type="RefSeq" id="WP_106463237.1">
    <property type="nucleotide sequence ID" value="NZ_PXOQ01000009.1"/>
</dbReference>
<dbReference type="InterPro" id="IPR029044">
    <property type="entry name" value="Nucleotide-diphossugar_trans"/>
</dbReference>
<feature type="domain" description="Glycosyltransferase 2-like" evidence="3">
    <location>
        <begin position="161"/>
        <end position="282"/>
    </location>
</feature>
<feature type="transmembrane region" description="Helical" evidence="1">
    <location>
        <begin position="266"/>
        <end position="284"/>
    </location>
</feature>
<proteinExistence type="predicted"/>
<name>A0A2T1N8A1_9FLAO</name>
<dbReference type="AlphaFoldDB" id="A0A2T1N8A1"/>
<feature type="domain" description="Glycosyltransferase 2-like" evidence="2">
    <location>
        <begin position="6"/>
        <end position="116"/>
    </location>
</feature>
<keyword evidence="1" id="KW-0812">Transmembrane</keyword>
<keyword evidence="1" id="KW-1133">Transmembrane helix</keyword>
<dbReference type="PANTHER" id="PTHR22916:SF64">
    <property type="entry name" value="TRANSFERASE, PUTATIVE-RELATED"/>
    <property type="match status" value="1"/>
</dbReference>
<sequence length="334" mass="38223">MSRLYSFIVPVYNRPNEIDELLKSFISLKFDKPYEIVIVEDGSTLTCEHIIKAFNKFLNIAYYYKANSGPGDSRNYGMSKAKGNYYIILDSDCLLTENYLIEVEKSLNHLYVDFFGGPDTAHPSFSPLQKAINFVMTSFISTGGIRGHKNALNKFQPRSFNMGISKEAFLASKGFGTIHPGEDPDLTLRLWNLGYNSKLIDKASVFHKRRISWQKFYQQVYKFGSVRPILNFWHPDSKKLTYWLPTTYVILVIIALVTLGTQFKWLAVLLLTYNALVFVLALVTMRNVLIALQVIVALQIQFFAYGIGFLKSTIILSLNKKSPEALFPHLFFKK</sequence>
<keyword evidence="1" id="KW-0472">Membrane</keyword>
<feature type="transmembrane region" description="Helical" evidence="1">
    <location>
        <begin position="240"/>
        <end position="259"/>
    </location>
</feature>
<dbReference type="InterPro" id="IPR001173">
    <property type="entry name" value="Glyco_trans_2-like"/>
</dbReference>
<keyword evidence="4" id="KW-0808">Transferase</keyword>
<dbReference type="Pfam" id="PF13632">
    <property type="entry name" value="Glyco_trans_2_3"/>
    <property type="match status" value="1"/>
</dbReference>
<organism evidence="4 5">
    <name type="scientific">Aurantibacter aestuarii</name>
    <dbReference type="NCBI Taxonomy" id="1266046"/>
    <lineage>
        <taxon>Bacteria</taxon>
        <taxon>Pseudomonadati</taxon>
        <taxon>Bacteroidota</taxon>
        <taxon>Flavobacteriia</taxon>
        <taxon>Flavobacteriales</taxon>
        <taxon>Flavobacteriaceae</taxon>
        <taxon>Aurantibacter</taxon>
    </lineage>
</organism>
<accession>A0A2T1N8A1</accession>
<comment type="caution">
    <text evidence="4">The sequence shown here is derived from an EMBL/GenBank/DDBJ whole genome shotgun (WGS) entry which is preliminary data.</text>
</comment>
<dbReference type="SUPFAM" id="SSF53448">
    <property type="entry name" value="Nucleotide-diphospho-sugar transferases"/>
    <property type="match status" value="1"/>
</dbReference>
<dbReference type="Pfam" id="PF00535">
    <property type="entry name" value="Glycos_transf_2"/>
    <property type="match status" value="1"/>
</dbReference>
<dbReference type="PANTHER" id="PTHR22916">
    <property type="entry name" value="GLYCOSYLTRANSFERASE"/>
    <property type="match status" value="1"/>
</dbReference>
<evidence type="ECO:0000313" key="4">
    <source>
        <dbReference type="EMBL" id="PSG88099.1"/>
    </source>
</evidence>
<protein>
    <submittedName>
        <fullName evidence="4">Glycosyl transferase family 2</fullName>
    </submittedName>
</protein>
<feature type="transmembrane region" description="Helical" evidence="1">
    <location>
        <begin position="290"/>
        <end position="310"/>
    </location>
</feature>
<evidence type="ECO:0000259" key="3">
    <source>
        <dbReference type="Pfam" id="PF13632"/>
    </source>
</evidence>
<evidence type="ECO:0000256" key="1">
    <source>
        <dbReference type="SAM" id="Phobius"/>
    </source>
</evidence>
<reference evidence="4 5" key="1">
    <citation type="submission" date="2018-03" db="EMBL/GenBank/DDBJ databases">
        <title>Mesoflavibacter sp. HG37 and Mesoflavibacter sp. HG96 sp.nov., two marine bacteria isolated from seawater of Western Pacific Ocean.</title>
        <authorList>
            <person name="Cheng H."/>
            <person name="Wu Y.-H."/>
            <person name="Guo L.-L."/>
            <person name="Xu X.-W."/>
        </authorList>
    </citation>
    <scope>NUCLEOTIDE SEQUENCE [LARGE SCALE GENOMIC DNA]</scope>
    <source>
        <strain evidence="4 5">KCTC 32269</strain>
    </source>
</reference>